<dbReference type="InterPro" id="IPR008162">
    <property type="entry name" value="Pyrophosphatase"/>
</dbReference>
<gene>
    <name evidence="6" type="ORF">A8C56_13800</name>
</gene>
<evidence type="ECO:0000256" key="3">
    <source>
        <dbReference type="ARBA" id="ARBA00022723"/>
    </source>
</evidence>
<dbReference type="STRING" id="1176587.A8C56_13800"/>
<name>A0A1A9I3L2_9BACT</name>
<keyword evidence="7" id="KW-1185">Reference proteome</keyword>
<evidence type="ECO:0000256" key="1">
    <source>
        <dbReference type="ARBA" id="ARBA00001946"/>
    </source>
</evidence>
<protein>
    <recommendedName>
        <fullName evidence="2">inorganic diphosphatase</fullName>
        <ecNumber evidence="2">3.6.1.1</ecNumber>
    </recommendedName>
</protein>
<dbReference type="KEGG" id="nia:A8C56_13800"/>
<dbReference type="Proteomes" id="UP000077667">
    <property type="component" value="Chromosome"/>
</dbReference>
<comment type="cofactor">
    <cofactor evidence="1">
        <name>Mg(2+)</name>
        <dbReference type="ChEBI" id="CHEBI:18420"/>
    </cofactor>
</comment>
<dbReference type="InterPro" id="IPR036649">
    <property type="entry name" value="Pyrophosphatase_sf"/>
</dbReference>
<dbReference type="GO" id="GO:0000287">
    <property type="term" value="F:magnesium ion binding"/>
    <property type="evidence" value="ECO:0007669"/>
    <property type="project" value="InterPro"/>
</dbReference>
<dbReference type="AlphaFoldDB" id="A0A1A9I3L2"/>
<reference evidence="6 7" key="1">
    <citation type="submission" date="2016-05" db="EMBL/GenBank/DDBJ databases">
        <title>Niabella ginsenosidivorans BS26 whole genome sequencing.</title>
        <authorList>
            <person name="Im W.T."/>
            <person name="Siddiqi M.Z."/>
        </authorList>
    </citation>
    <scope>NUCLEOTIDE SEQUENCE [LARGE SCALE GENOMIC DNA]</scope>
    <source>
        <strain evidence="6 7">BS26</strain>
    </source>
</reference>
<evidence type="ECO:0000313" key="6">
    <source>
        <dbReference type="EMBL" id="ANH81905.1"/>
    </source>
</evidence>
<keyword evidence="5" id="KW-0460">Magnesium</keyword>
<dbReference type="SUPFAM" id="SSF50324">
    <property type="entry name" value="Inorganic pyrophosphatase"/>
    <property type="match status" value="1"/>
</dbReference>
<dbReference type="GO" id="GO:0006796">
    <property type="term" value="P:phosphate-containing compound metabolic process"/>
    <property type="evidence" value="ECO:0007669"/>
    <property type="project" value="InterPro"/>
</dbReference>
<dbReference type="EMBL" id="CP015772">
    <property type="protein sequence ID" value="ANH81905.1"/>
    <property type="molecule type" value="Genomic_DNA"/>
</dbReference>
<keyword evidence="3" id="KW-0479">Metal-binding</keyword>
<keyword evidence="4" id="KW-0378">Hydrolase</keyword>
<dbReference type="EC" id="3.6.1.1" evidence="2"/>
<dbReference type="PROSITE" id="PS00387">
    <property type="entry name" value="PPASE"/>
    <property type="match status" value="1"/>
</dbReference>
<sequence>MSKYKTFIIIETPRGSREKYDYDSRYGMLCLKKLLPEGMVFPFDFGFIPGTKGEDGDPLDAFVLSSLKTFPGCMIECRLLGAIKAVQIEKDGEKIRNDRYLFTPVVTGYEWNTGCTGELPEKLLRELEDFFINYNREEGKDFRPQGFINAKEATKQIKKNEG</sequence>
<evidence type="ECO:0000256" key="5">
    <source>
        <dbReference type="ARBA" id="ARBA00022842"/>
    </source>
</evidence>
<dbReference type="OrthoDB" id="5187599at2"/>
<evidence type="ECO:0000256" key="4">
    <source>
        <dbReference type="ARBA" id="ARBA00022801"/>
    </source>
</evidence>
<dbReference type="Pfam" id="PF00719">
    <property type="entry name" value="Pyrophosphatase"/>
    <property type="match status" value="1"/>
</dbReference>
<proteinExistence type="predicted"/>
<dbReference type="GO" id="GO:0005737">
    <property type="term" value="C:cytoplasm"/>
    <property type="evidence" value="ECO:0007669"/>
    <property type="project" value="InterPro"/>
</dbReference>
<organism evidence="6 7">
    <name type="scientific">Niabella ginsenosidivorans</name>
    <dbReference type="NCBI Taxonomy" id="1176587"/>
    <lineage>
        <taxon>Bacteria</taxon>
        <taxon>Pseudomonadati</taxon>
        <taxon>Bacteroidota</taxon>
        <taxon>Chitinophagia</taxon>
        <taxon>Chitinophagales</taxon>
        <taxon>Chitinophagaceae</taxon>
        <taxon>Niabella</taxon>
    </lineage>
</organism>
<evidence type="ECO:0000256" key="2">
    <source>
        <dbReference type="ARBA" id="ARBA00012146"/>
    </source>
</evidence>
<dbReference type="PANTHER" id="PTHR10286">
    <property type="entry name" value="INORGANIC PYROPHOSPHATASE"/>
    <property type="match status" value="1"/>
</dbReference>
<dbReference type="GO" id="GO:0004427">
    <property type="term" value="F:inorganic diphosphate phosphatase activity"/>
    <property type="evidence" value="ECO:0007669"/>
    <property type="project" value="UniProtKB-EC"/>
</dbReference>
<evidence type="ECO:0000313" key="7">
    <source>
        <dbReference type="Proteomes" id="UP000077667"/>
    </source>
</evidence>
<accession>A0A1A9I3L2</accession>
<dbReference type="RefSeq" id="WP_067757110.1">
    <property type="nucleotide sequence ID" value="NZ_CP015772.1"/>
</dbReference>
<dbReference type="Gene3D" id="3.90.80.10">
    <property type="entry name" value="Inorganic pyrophosphatase"/>
    <property type="match status" value="1"/>
</dbReference>